<protein>
    <submittedName>
        <fullName evidence="1">Uncharacterized protein</fullName>
    </submittedName>
</protein>
<evidence type="ECO:0000313" key="1">
    <source>
        <dbReference type="EMBL" id="GBO08497.1"/>
    </source>
</evidence>
<name>A0A4Y2UAD8_ARAVE</name>
<dbReference type="Proteomes" id="UP000499080">
    <property type="component" value="Unassembled WGS sequence"/>
</dbReference>
<reference evidence="1 2" key="1">
    <citation type="journal article" date="2019" name="Sci. Rep.">
        <title>Orb-weaving spider Araneus ventricosus genome elucidates the spidroin gene catalogue.</title>
        <authorList>
            <person name="Kono N."/>
            <person name="Nakamura H."/>
            <person name="Ohtoshi R."/>
            <person name="Moran D.A.P."/>
            <person name="Shinohara A."/>
            <person name="Yoshida Y."/>
            <person name="Fujiwara M."/>
            <person name="Mori M."/>
            <person name="Tomita M."/>
            <person name="Arakawa K."/>
        </authorList>
    </citation>
    <scope>NUCLEOTIDE SEQUENCE [LARGE SCALE GENOMIC DNA]</scope>
</reference>
<evidence type="ECO:0000313" key="2">
    <source>
        <dbReference type="Proteomes" id="UP000499080"/>
    </source>
</evidence>
<gene>
    <name evidence="1" type="ORF">AVEN_268569_1</name>
</gene>
<organism evidence="1 2">
    <name type="scientific">Araneus ventricosus</name>
    <name type="common">Orbweaver spider</name>
    <name type="synonym">Epeira ventricosa</name>
    <dbReference type="NCBI Taxonomy" id="182803"/>
    <lineage>
        <taxon>Eukaryota</taxon>
        <taxon>Metazoa</taxon>
        <taxon>Ecdysozoa</taxon>
        <taxon>Arthropoda</taxon>
        <taxon>Chelicerata</taxon>
        <taxon>Arachnida</taxon>
        <taxon>Araneae</taxon>
        <taxon>Araneomorphae</taxon>
        <taxon>Entelegynae</taxon>
        <taxon>Araneoidea</taxon>
        <taxon>Araneidae</taxon>
        <taxon>Araneus</taxon>
    </lineage>
</organism>
<keyword evidence="2" id="KW-1185">Reference proteome</keyword>
<feature type="non-terminal residue" evidence="1">
    <location>
        <position position="1"/>
    </location>
</feature>
<dbReference type="EMBL" id="BGPR01034221">
    <property type="protein sequence ID" value="GBO08497.1"/>
    <property type="molecule type" value="Genomic_DNA"/>
</dbReference>
<dbReference type="AlphaFoldDB" id="A0A4Y2UAD8"/>
<proteinExistence type="predicted"/>
<sequence>IVWMKTTLTLEDIPEDESDVKMPVYSMHGHISSPWEEET</sequence>
<accession>A0A4Y2UAD8</accession>
<comment type="caution">
    <text evidence="1">The sequence shown here is derived from an EMBL/GenBank/DDBJ whole genome shotgun (WGS) entry which is preliminary data.</text>
</comment>